<dbReference type="Proteomes" id="UP001168883">
    <property type="component" value="Unassembled WGS sequence"/>
</dbReference>
<dbReference type="SUPFAM" id="SSF49503">
    <property type="entry name" value="Cupredoxins"/>
    <property type="match status" value="1"/>
</dbReference>
<feature type="signal peptide" evidence="1">
    <location>
        <begin position="1"/>
        <end position="21"/>
    </location>
</feature>
<evidence type="ECO:0000313" key="3">
    <source>
        <dbReference type="EMBL" id="MDO3678723.1"/>
    </source>
</evidence>
<feature type="chain" id="PRO_5045251623" evidence="1">
    <location>
        <begin position="22"/>
        <end position="129"/>
    </location>
</feature>
<dbReference type="EMBL" id="JAUMKJ010000019">
    <property type="protein sequence ID" value="MDO3678723.1"/>
    <property type="molecule type" value="Genomic_DNA"/>
</dbReference>
<evidence type="ECO:0000256" key="1">
    <source>
        <dbReference type="SAM" id="SignalP"/>
    </source>
</evidence>
<protein>
    <submittedName>
        <fullName evidence="3">Cupredoxin domain-containing protein</fullName>
    </submittedName>
</protein>
<organism evidence="3 4">
    <name type="scientific">Paenibacillus ehimensis</name>
    <dbReference type="NCBI Taxonomy" id="79264"/>
    <lineage>
        <taxon>Bacteria</taxon>
        <taxon>Bacillati</taxon>
        <taxon>Bacillota</taxon>
        <taxon>Bacilli</taxon>
        <taxon>Bacillales</taxon>
        <taxon>Paenibacillaceae</taxon>
        <taxon>Paenibacillus</taxon>
    </lineage>
</organism>
<accession>A0ABT8VCL1</accession>
<dbReference type="RefSeq" id="WP_127485478.1">
    <property type="nucleotide sequence ID" value="NZ_JARLKN010000081.1"/>
</dbReference>
<dbReference type="Gene3D" id="2.60.40.420">
    <property type="entry name" value="Cupredoxins - blue copper proteins"/>
    <property type="match status" value="1"/>
</dbReference>
<dbReference type="Pfam" id="PF13473">
    <property type="entry name" value="Cupredoxin_1"/>
    <property type="match status" value="1"/>
</dbReference>
<dbReference type="InterPro" id="IPR028096">
    <property type="entry name" value="EfeO_Cupredoxin"/>
</dbReference>
<keyword evidence="4" id="KW-1185">Reference proteome</keyword>
<proteinExistence type="predicted"/>
<feature type="domain" description="EfeO-type cupredoxin-like" evidence="2">
    <location>
        <begin position="22"/>
        <end position="115"/>
    </location>
</feature>
<dbReference type="InterPro" id="IPR008972">
    <property type="entry name" value="Cupredoxin"/>
</dbReference>
<evidence type="ECO:0000259" key="2">
    <source>
        <dbReference type="Pfam" id="PF13473"/>
    </source>
</evidence>
<comment type="caution">
    <text evidence="3">The sequence shown here is derived from an EMBL/GenBank/DDBJ whole genome shotgun (WGS) entry which is preliminary data.</text>
</comment>
<reference evidence="3" key="1">
    <citation type="submission" date="2023-07" db="EMBL/GenBank/DDBJ databases">
        <authorList>
            <person name="Aktuganov G."/>
            <person name="Boyko T."/>
            <person name="Delegan Y."/>
            <person name="Galimzianova N."/>
            <person name="Gilvanova E."/>
            <person name="Korobov V."/>
            <person name="Kuzmina L."/>
            <person name="Melentiev A."/>
            <person name="Milman P."/>
            <person name="Ryabova A."/>
            <person name="Stupak E."/>
            <person name="Yasakov T."/>
            <person name="Zharikova N."/>
            <person name="Zhurenko E."/>
        </authorList>
    </citation>
    <scope>NUCLEOTIDE SEQUENCE</scope>
    <source>
        <strain evidence="3">IB-739</strain>
    </source>
</reference>
<evidence type="ECO:0000313" key="4">
    <source>
        <dbReference type="Proteomes" id="UP001168883"/>
    </source>
</evidence>
<gene>
    <name evidence="3" type="ORF">Q3C12_17090</name>
</gene>
<sequence>MKKWIVSMAAVGLIFALSACGAKEAPKASEPAAGGAANGNAAAQQVKLVATNFEFDQKEYTVKKGEDVTFSLENKQGMHAVQISGANVSLDNNNKTKTVKIDKAGTYDIICSLPCGQGHATMKSKLIVE</sequence>
<keyword evidence="1" id="KW-0732">Signal</keyword>
<dbReference type="PROSITE" id="PS51257">
    <property type="entry name" value="PROKAR_LIPOPROTEIN"/>
    <property type="match status" value="1"/>
</dbReference>
<name>A0ABT8VCL1_9BACL</name>